<dbReference type="SUPFAM" id="SSF51445">
    <property type="entry name" value="(Trans)glycosidases"/>
    <property type="match status" value="1"/>
</dbReference>
<evidence type="ECO:0000256" key="1">
    <source>
        <dbReference type="ARBA" id="ARBA00022801"/>
    </source>
</evidence>
<dbReference type="InterPro" id="IPR017853">
    <property type="entry name" value="GH"/>
</dbReference>
<name>A0A5S9MNP5_BACIA</name>
<dbReference type="Proteomes" id="UP000464658">
    <property type="component" value="Chromosome"/>
</dbReference>
<feature type="domain" description="Glycoside hydrolase family 42 N-terminal" evidence="3">
    <location>
        <begin position="20"/>
        <end position="62"/>
    </location>
</feature>
<keyword evidence="1" id="KW-0378">Hydrolase</keyword>
<dbReference type="EMBL" id="AP021906">
    <property type="protein sequence ID" value="BBP93376.1"/>
    <property type="molecule type" value="Genomic_DNA"/>
</dbReference>
<evidence type="ECO:0000259" key="3">
    <source>
        <dbReference type="Pfam" id="PF02449"/>
    </source>
</evidence>
<organism evidence="4 5">
    <name type="scientific">Bacillus safensis</name>
    <dbReference type="NCBI Taxonomy" id="561879"/>
    <lineage>
        <taxon>Bacteria</taxon>
        <taxon>Bacillati</taxon>
        <taxon>Bacillota</taxon>
        <taxon>Bacilli</taxon>
        <taxon>Bacillales</taxon>
        <taxon>Bacillaceae</taxon>
        <taxon>Bacillus</taxon>
    </lineage>
</organism>
<dbReference type="GO" id="GO:0009341">
    <property type="term" value="C:beta-galactosidase complex"/>
    <property type="evidence" value="ECO:0007669"/>
    <property type="project" value="InterPro"/>
</dbReference>
<evidence type="ECO:0000313" key="4">
    <source>
        <dbReference type="EMBL" id="BBP93376.1"/>
    </source>
</evidence>
<sequence>MGKRYPLVHPNVKGFLHGGDYNPDQWLHMPEIIDEDFRLMKLAHCQTFSINIFAWSKLEPKRRSV</sequence>
<reference evidence="4 5" key="1">
    <citation type="submission" date="2019-12" db="EMBL/GenBank/DDBJ databases">
        <title>Full genome sequence of a Bacillus safensis strain isolated from commercially available natto in Indonesia.</title>
        <authorList>
            <person name="Yoshida M."/>
            <person name="Uomi M."/>
            <person name="Waturangi D."/>
            <person name="Ekaputri J.J."/>
            <person name="Setiamarga D.H.E."/>
        </authorList>
    </citation>
    <scope>NUCLEOTIDE SEQUENCE [LARGE SCALE GENOMIC DNA]</scope>
    <source>
        <strain evidence="4 5">IDN1</strain>
    </source>
</reference>
<accession>A0A5S9MNP5</accession>
<dbReference type="Gene3D" id="3.20.20.80">
    <property type="entry name" value="Glycosidases"/>
    <property type="match status" value="1"/>
</dbReference>
<dbReference type="AlphaFoldDB" id="A0A5S9MNP5"/>
<dbReference type="GO" id="GO:0005975">
    <property type="term" value="P:carbohydrate metabolic process"/>
    <property type="evidence" value="ECO:0007669"/>
    <property type="project" value="InterPro"/>
</dbReference>
<dbReference type="GO" id="GO:0004565">
    <property type="term" value="F:beta-galactosidase activity"/>
    <property type="evidence" value="ECO:0007669"/>
    <property type="project" value="InterPro"/>
</dbReference>
<protein>
    <recommendedName>
        <fullName evidence="3">Glycoside hydrolase family 42 N-terminal domain-containing protein</fullName>
    </recommendedName>
</protein>
<dbReference type="Pfam" id="PF02449">
    <property type="entry name" value="Glyco_hydro_42"/>
    <property type="match status" value="1"/>
</dbReference>
<gene>
    <name evidence="4" type="ORF">BsIDN1_69940</name>
</gene>
<keyword evidence="2" id="KW-0326">Glycosidase</keyword>
<proteinExistence type="predicted"/>
<evidence type="ECO:0000313" key="5">
    <source>
        <dbReference type="Proteomes" id="UP000464658"/>
    </source>
</evidence>
<evidence type="ECO:0000256" key="2">
    <source>
        <dbReference type="ARBA" id="ARBA00023295"/>
    </source>
</evidence>
<dbReference type="InterPro" id="IPR013529">
    <property type="entry name" value="Glyco_hydro_42_N"/>
</dbReference>